<organism evidence="1 2">
    <name type="scientific">Microvirgula aerodenitrificans</name>
    <dbReference type="NCBI Taxonomy" id="57480"/>
    <lineage>
        <taxon>Bacteria</taxon>
        <taxon>Pseudomonadati</taxon>
        <taxon>Pseudomonadota</taxon>
        <taxon>Betaproteobacteria</taxon>
        <taxon>Neisseriales</taxon>
        <taxon>Aquaspirillaceae</taxon>
        <taxon>Microvirgula</taxon>
    </lineage>
</organism>
<name>A0A2S0PBD4_9NEIS</name>
<reference evidence="1 2" key="1">
    <citation type="submission" date="2018-04" db="EMBL/GenBank/DDBJ databases">
        <title>Denitrifier Microvirgula.</title>
        <authorList>
            <person name="Anderson E."/>
            <person name="Jang J."/>
            <person name="Ishii S."/>
        </authorList>
    </citation>
    <scope>NUCLEOTIDE SEQUENCE [LARGE SCALE GENOMIC DNA]</scope>
    <source>
        <strain evidence="1 2">BE2.4</strain>
    </source>
</reference>
<dbReference type="EMBL" id="CP028519">
    <property type="protein sequence ID" value="AVY94671.1"/>
    <property type="molecule type" value="Genomic_DNA"/>
</dbReference>
<dbReference type="RefSeq" id="WP_107889520.1">
    <property type="nucleotide sequence ID" value="NZ_CP028519.1"/>
</dbReference>
<evidence type="ECO:0000313" key="1">
    <source>
        <dbReference type="EMBL" id="AVY94671.1"/>
    </source>
</evidence>
<dbReference type="KEGG" id="maer:DAI18_11945"/>
<gene>
    <name evidence="1" type="ORF">DAI18_11945</name>
</gene>
<proteinExistence type="predicted"/>
<protein>
    <submittedName>
        <fullName evidence="1">Uncharacterized protein</fullName>
    </submittedName>
</protein>
<dbReference type="Proteomes" id="UP000244173">
    <property type="component" value="Chromosome"/>
</dbReference>
<evidence type="ECO:0000313" key="2">
    <source>
        <dbReference type="Proteomes" id="UP000244173"/>
    </source>
</evidence>
<dbReference type="OrthoDB" id="9796370at2"/>
<dbReference type="AlphaFoldDB" id="A0A2S0PBD4"/>
<keyword evidence="2" id="KW-1185">Reference proteome</keyword>
<sequence length="1251" mass="139248">MQWIDVRALETWATFLNAREMVMAMLADLIRMTIDDASRFRFPSGEASQLRGWDGDLETTEAKGFVPAGKSKWEFGTGPGASKANSDYNKRTGQTPAAEMAENTLVLVNLGSWDTPTKKIPEWEHDRRQEGKWRDVKYIDGAQLVQWLQDHPAIAARYARNVLKNAPQDGALSTDEYWDEFSTQFNPQLSEKVVIADRKQAADALIAKLLGQPESFMLGAETSEEVIAFAVAAIRSAEPAVRESLESRTLIVRSEAAARFLAMHTKMVFLATGAAEALVGVLAKHCPVLSAATGAQAKRGPMLNRPTASGMVPGFVEMGLDHGQGYELAHRCGRSLIILKRLIRNAPVAEPVWVSQAPILKPVLLAGGWSSDLAADCEVLKELGGHVNYGSIEAALMPTLGIPDRPVDREADVWQVRAPVDAFYFYGCQLTEEDLTRLRDAIVKVFGKQPEQPSRGQKFNLAKAATSDHSGWLRDGLALTLLIIASMHKVADLHIKGRSPQQYVDDVINALPDWGKSHHSIVRLGDQTALLAEAAPNPFLTALESMLEGAPELVTQIFESERDRFFGPSSPHVHFLWALEAIAWDPRYLNRAVVVLAKLGQLDPDPDSNHVNRPINSLRDILLGWSPNTYAFQPQRIACLDAVLAACPSVGWQLLKKLLPRLHDSSSPTLHPKLRDLAPKQPEEITFGLVWDFEIAVVDRALIAAGDDESRIDVFVEAMGQLQPQNRAKVLAHIDSYLAAHQTAEGSAIWHALKDEAARNEHFGDSDWALNGEEVSALKILVERHRPTDPLVSDRHAFDDWTPHIGKYDPNAEVLDDATALRKEVIQRVLVRDGVLGILKLAKMVKLPDLLGQILGEVPFTIEQMIELMQGALEPDAPPSLSYYVSSSGFEKFGDQWKDIFHDRVLSRVEDSSVKAKLLLGWSATPSTWDYVEALGSEVRDQYWRHMGRLPLESPVDDLLFSVDQLRRVERDIDVLCMLHKRSADLPSNLLVDLLAKGARQVSDGIKRHGNMLSYYIALTLKELRTRGDTEKLEIARWEYAYLPILRDDHEPLMIYSLLASDPKMFVDVLSHVFKSKKATEEPVLSDEMKARAKISYVVLSAFTNVPGLRDGKIDVGELSNWVTEARQLAAEKGLDEIGDQRIGFVLAHAPQDTEEAFWPPSPVCQVIETAASVQIERGFAIECFNKRGVFGKGINEGGDQERRFAETYKGWADATRNFPRTSVMLTEISDNWDRHAERADVEAEQSKLKH</sequence>
<accession>A0A2S0PBD4</accession>